<dbReference type="Proteomes" id="UP000807469">
    <property type="component" value="Unassembled WGS sequence"/>
</dbReference>
<protein>
    <submittedName>
        <fullName evidence="1">Uncharacterized protein</fullName>
    </submittedName>
</protein>
<sequence>MAASHLKAAPPQGQRIRQRIQAVQLQFWSQLFRGRRLGERQMSTSTALPPVRKTYKRRDKAQIPVLHTLRPDTIVSRREKVHDFSEMAGPLLRTANQGKCQLPYVLKHIKTGKASHIPYPSNTRGYLYYHVPQGRSELAGGIRFRLCEGPEDFERGRDLYTPSGQPWGYTLPELATVKRCKPLLALILTERFVDETMIHDLSKLNLRGRYHNKALNIYTLTDPFVFDLAAGRKPCTVRILTRKKVVMVNFSAQEFAGSHDGTRNRVYPLTGLTFSPSVHVLVFFC</sequence>
<accession>A0A9P5Z4Q7</accession>
<organism evidence="1 2">
    <name type="scientific">Pholiota conissans</name>
    <dbReference type="NCBI Taxonomy" id="109636"/>
    <lineage>
        <taxon>Eukaryota</taxon>
        <taxon>Fungi</taxon>
        <taxon>Dikarya</taxon>
        <taxon>Basidiomycota</taxon>
        <taxon>Agaricomycotina</taxon>
        <taxon>Agaricomycetes</taxon>
        <taxon>Agaricomycetidae</taxon>
        <taxon>Agaricales</taxon>
        <taxon>Agaricineae</taxon>
        <taxon>Strophariaceae</taxon>
        <taxon>Pholiota</taxon>
    </lineage>
</organism>
<keyword evidence="2" id="KW-1185">Reference proteome</keyword>
<proteinExistence type="predicted"/>
<comment type="caution">
    <text evidence="1">The sequence shown here is derived from an EMBL/GenBank/DDBJ whole genome shotgun (WGS) entry which is preliminary data.</text>
</comment>
<dbReference type="EMBL" id="MU155184">
    <property type="protein sequence ID" value="KAF9481052.1"/>
    <property type="molecule type" value="Genomic_DNA"/>
</dbReference>
<evidence type="ECO:0000313" key="2">
    <source>
        <dbReference type="Proteomes" id="UP000807469"/>
    </source>
</evidence>
<evidence type="ECO:0000313" key="1">
    <source>
        <dbReference type="EMBL" id="KAF9481052.1"/>
    </source>
</evidence>
<reference evidence="1" key="1">
    <citation type="submission" date="2020-11" db="EMBL/GenBank/DDBJ databases">
        <authorList>
            <consortium name="DOE Joint Genome Institute"/>
            <person name="Ahrendt S."/>
            <person name="Riley R."/>
            <person name="Andreopoulos W."/>
            <person name="Labutti K."/>
            <person name="Pangilinan J."/>
            <person name="Ruiz-Duenas F.J."/>
            <person name="Barrasa J.M."/>
            <person name="Sanchez-Garcia M."/>
            <person name="Camarero S."/>
            <person name="Miyauchi S."/>
            <person name="Serrano A."/>
            <person name="Linde D."/>
            <person name="Babiker R."/>
            <person name="Drula E."/>
            <person name="Ayuso-Fernandez I."/>
            <person name="Pacheco R."/>
            <person name="Padilla G."/>
            <person name="Ferreira P."/>
            <person name="Barriuso J."/>
            <person name="Kellner H."/>
            <person name="Castanera R."/>
            <person name="Alfaro M."/>
            <person name="Ramirez L."/>
            <person name="Pisabarro A.G."/>
            <person name="Kuo A."/>
            <person name="Tritt A."/>
            <person name="Lipzen A."/>
            <person name="He G."/>
            <person name="Yan M."/>
            <person name="Ng V."/>
            <person name="Cullen D."/>
            <person name="Martin F."/>
            <person name="Rosso M.-N."/>
            <person name="Henrissat B."/>
            <person name="Hibbett D."/>
            <person name="Martinez A.T."/>
            <person name="Grigoriev I.V."/>
        </authorList>
    </citation>
    <scope>NUCLEOTIDE SEQUENCE</scope>
    <source>
        <strain evidence="1">CIRM-BRFM 674</strain>
    </source>
</reference>
<name>A0A9P5Z4Q7_9AGAR</name>
<dbReference type="AlphaFoldDB" id="A0A9P5Z4Q7"/>
<gene>
    <name evidence="1" type="ORF">BDN70DRAFT_876788</name>
</gene>
<dbReference type="OrthoDB" id="2750929at2759"/>